<dbReference type="InterPro" id="IPR046848">
    <property type="entry name" value="E_motif"/>
</dbReference>
<dbReference type="PANTHER" id="PTHR47926:SF535">
    <property type="entry name" value="PENTACOTRIPEPTIDE-REPEAT REGION OF PRORP DOMAIN-CONTAINING PROTEIN"/>
    <property type="match status" value="1"/>
</dbReference>
<dbReference type="Gene3D" id="1.25.40.10">
    <property type="entry name" value="Tetratricopeptide repeat domain"/>
    <property type="match status" value="1"/>
</dbReference>
<evidence type="ECO:0008006" key="4">
    <source>
        <dbReference type="Google" id="ProtNLM"/>
    </source>
</evidence>
<keyword evidence="3" id="KW-1185">Reference proteome</keyword>
<keyword evidence="1" id="KW-0677">Repeat</keyword>
<comment type="caution">
    <text evidence="2">The sequence shown here is derived from an EMBL/GenBank/DDBJ whole genome shotgun (WGS) entry which is preliminary data.</text>
</comment>
<dbReference type="GO" id="GO:0003723">
    <property type="term" value="F:RNA binding"/>
    <property type="evidence" value="ECO:0007669"/>
    <property type="project" value="InterPro"/>
</dbReference>
<dbReference type="InterPro" id="IPR046960">
    <property type="entry name" value="PPR_At4g14850-like_plant"/>
</dbReference>
<reference evidence="2" key="1">
    <citation type="submission" date="2022-08" db="EMBL/GenBank/DDBJ databases">
        <authorList>
            <person name="Gutierrez-Valencia J."/>
        </authorList>
    </citation>
    <scope>NUCLEOTIDE SEQUENCE</scope>
</reference>
<dbReference type="Pfam" id="PF01535">
    <property type="entry name" value="PPR"/>
    <property type="match status" value="2"/>
</dbReference>
<dbReference type="GO" id="GO:0099402">
    <property type="term" value="P:plant organ development"/>
    <property type="evidence" value="ECO:0007669"/>
    <property type="project" value="UniProtKB-ARBA"/>
</dbReference>
<dbReference type="FunFam" id="1.25.40.10:FF:000158">
    <property type="entry name" value="pentatricopeptide repeat-containing protein At2g33680"/>
    <property type="match status" value="1"/>
</dbReference>
<dbReference type="Proteomes" id="UP001154282">
    <property type="component" value="Unassembled WGS sequence"/>
</dbReference>
<dbReference type="Pfam" id="PF20431">
    <property type="entry name" value="E_motif"/>
    <property type="match status" value="1"/>
</dbReference>
<dbReference type="InterPro" id="IPR002885">
    <property type="entry name" value="PPR_rpt"/>
</dbReference>
<name>A0AAV0MHN8_9ROSI</name>
<dbReference type="InterPro" id="IPR011990">
    <property type="entry name" value="TPR-like_helical_dom_sf"/>
</dbReference>
<dbReference type="PANTHER" id="PTHR47926">
    <property type="entry name" value="PENTATRICOPEPTIDE REPEAT-CONTAINING PROTEIN"/>
    <property type="match status" value="1"/>
</dbReference>
<evidence type="ECO:0000313" key="3">
    <source>
        <dbReference type="Proteomes" id="UP001154282"/>
    </source>
</evidence>
<dbReference type="GO" id="GO:0009451">
    <property type="term" value="P:RNA modification"/>
    <property type="evidence" value="ECO:0007669"/>
    <property type="project" value="InterPro"/>
</dbReference>
<gene>
    <name evidence="2" type="ORF">LITE_LOCUS28365</name>
</gene>
<sequence>MKIGKFIFFSIRAFRFSSTRFLNSLCQTSQSFSPSEQCVTNQTSATLSAALQQYIKSSVPGHGRKIHAHILKTGFRPNTNMQLRGVEPNYVTFLAAISACGHGGLVAKGHEIFESMERDYSLKPRMEHYACMVDLLGRAGSLHQAWDLVRGMPERPNSDVWAALLNSCNLHDSVEMASVAANELFKLNAKRRPGAYVSFSNTLAAAGKWDNVSQLREAMKIRGVLKDTGSSWVGAEIEA</sequence>
<organism evidence="2 3">
    <name type="scientific">Linum tenue</name>
    <dbReference type="NCBI Taxonomy" id="586396"/>
    <lineage>
        <taxon>Eukaryota</taxon>
        <taxon>Viridiplantae</taxon>
        <taxon>Streptophyta</taxon>
        <taxon>Embryophyta</taxon>
        <taxon>Tracheophyta</taxon>
        <taxon>Spermatophyta</taxon>
        <taxon>Magnoliopsida</taxon>
        <taxon>eudicotyledons</taxon>
        <taxon>Gunneridae</taxon>
        <taxon>Pentapetalae</taxon>
        <taxon>rosids</taxon>
        <taxon>fabids</taxon>
        <taxon>Malpighiales</taxon>
        <taxon>Linaceae</taxon>
        <taxon>Linum</taxon>
    </lineage>
</organism>
<accession>A0AAV0MHN8</accession>
<proteinExistence type="predicted"/>
<dbReference type="AlphaFoldDB" id="A0AAV0MHN8"/>
<dbReference type="EMBL" id="CAMGYJ010000007">
    <property type="protein sequence ID" value="CAI0445018.1"/>
    <property type="molecule type" value="Genomic_DNA"/>
</dbReference>
<protein>
    <recommendedName>
        <fullName evidence="4">Pentatricopeptide repeat-containing protein</fullName>
    </recommendedName>
</protein>
<evidence type="ECO:0000313" key="2">
    <source>
        <dbReference type="EMBL" id="CAI0445018.1"/>
    </source>
</evidence>
<evidence type="ECO:0000256" key="1">
    <source>
        <dbReference type="ARBA" id="ARBA00022737"/>
    </source>
</evidence>